<evidence type="ECO:0000256" key="7">
    <source>
        <dbReference type="PROSITE-ProRule" id="PRU01091"/>
    </source>
</evidence>
<dbReference type="EMBL" id="VHSG01000022">
    <property type="protein sequence ID" value="TQV71139.1"/>
    <property type="molecule type" value="Genomic_DNA"/>
</dbReference>
<dbReference type="OrthoDB" id="9802426at2"/>
<feature type="domain" description="Response regulatory" evidence="8">
    <location>
        <begin position="4"/>
        <end position="120"/>
    </location>
</feature>
<evidence type="ECO:0000256" key="1">
    <source>
        <dbReference type="ARBA" id="ARBA00022553"/>
    </source>
</evidence>
<dbReference type="Gene3D" id="1.10.10.10">
    <property type="entry name" value="Winged helix-like DNA-binding domain superfamily/Winged helix DNA-binding domain"/>
    <property type="match status" value="1"/>
</dbReference>
<keyword evidence="3" id="KW-0805">Transcription regulation</keyword>
<evidence type="ECO:0000313" key="10">
    <source>
        <dbReference type="EMBL" id="TQV71139.1"/>
    </source>
</evidence>
<dbReference type="InterPro" id="IPR001867">
    <property type="entry name" value="OmpR/PhoB-type_DNA-bd"/>
</dbReference>
<dbReference type="Proteomes" id="UP000319732">
    <property type="component" value="Unassembled WGS sequence"/>
</dbReference>
<dbReference type="InterPro" id="IPR036388">
    <property type="entry name" value="WH-like_DNA-bd_sf"/>
</dbReference>
<dbReference type="InterPro" id="IPR001789">
    <property type="entry name" value="Sig_transdc_resp-reg_receiver"/>
</dbReference>
<accession>A0A545T1R8</accession>
<evidence type="ECO:0000256" key="4">
    <source>
        <dbReference type="ARBA" id="ARBA00023125"/>
    </source>
</evidence>
<dbReference type="CDD" id="cd00383">
    <property type="entry name" value="trans_reg_C"/>
    <property type="match status" value="1"/>
</dbReference>
<name>A0A545T1R8_9GAMM</name>
<dbReference type="Gene3D" id="6.10.250.690">
    <property type="match status" value="1"/>
</dbReference>
<proteinExistence type="predicted"/>
<dbReference type="RefSeq" id="WP_142928681.1">
    <property type="nucleotide sequence ID" value="NZ_ML660100.1"/>
</dbReference>
<dbReference type="Pfam" id="PF00486">
    <property type="entry name" value="Trans_reg_C"/>
    <property type="match status" value="1"/>
</dbReference>
<dbReference type="InterPro" id="IPR039420">
    <property type="entry name" value="WalR-like"/>
</dbReference>
<keyword evidence="4 7" id="KW-0238">DNA-binding</keyword>
<keyword evidence="2" id="KW-0902">Two-component regulatory system</keyword>
<dbReference type="SMART" id="SM00448">
    <property type="entry name" value="REC"/>
    <property type="match status" value="1"/>
</dbReference>
<feature type="domain" description="OmpR/PhoB-type" evidence="9">
    <location>
        <begin position="134"/>
        <end position="230"/>
    </location>
</feature>
<dbReference type="InterPro" id="IPR022305">
    <property type="entry name" value="Response_regulator"/>
</dbReference>
<dbReference type="Gene3D" id="3.40.50.2300">
    <property type="match status" value="1"/>
</dbReference>
<keyword evidence="11" id="KW-1185">Reference proteome</keyword>
<evidence type="ECO:0000256" key="6">
    <source>
        <dbReference type="PROSITE-ProRule" id="PRU00169"/>
    </source>
</evidence>
<dbReference type="GO" id="GO:0032993">
    <property type="term" value="C:protein-DNA complex"/>
    <property type="evidence" value="ECO:0007669"/>
    <property type="project" value="TreeGrafter"/>
</dbReference>
<evidence type="ECO:0000259" key="8">
    <source>
        <dbReference type="PROSITE" id="PS50110"/>
    </source>
</evidence>
<dbReference type="GO" id="GO:0006355">
    <property type="term" value="P:regulation of DNA-templated transcription"/>
    <property type="evidence" value="ECO:0007669"/>
    <property type="project" value="InterPro"/>
</dbReference>
<evidence type="ECO:0000256" key="2">
    <source>
        <dbReference type="ARBA" id="ARBA00023012"/>
    </source>
</evidence>
<keyword evidence="1 6" id="KW-0597">Phosphoprotein</keyword>
<dbReference type="InterPro" id="IPR016032">
    <property type="entry name" value="Sig_transdc_resp-reg_C-effctor"/>
</dbReference>
<dbReference type="PANTHER" id="PTHR48111">
    <property type="entry name" value="REGULATOR OF RPOS"/>
    <property type="match status" value="1"/>
</dbReference>
<dbReference type="SUPFAM" id="SSF52172">
    <property type="entry name" value="CheY-like"/>
    <property type="match status" value="1"/>
</dbReference>
<evidence type="ECO:0000256" key="3">
    <source>
        <dbReference type="ARBA" id="ARBA00023015"/>
    </source>
</evidence>
<dbReference type="NCBIfam" id="TIGR03787">
    <property type="entry name" value="marine_sort_RR"/>
    <property type="match status" value="1"/>
</dbReference>
<organism evidence="10 11">
    <name type="scientific">Exilibacterium tricleocarpae</name>
    <dbReference type="NCBI Taxonomy" id="2591008"/>
    <lineage>
        <taxon>Bacteria</taxon>
        <taxon>Pseudomonadati</taxon>
        <taxon>Pseudomonadota</taxon>
        <taxon>Gammaproteobacteria</taxon>
        <taxon>Cellvibrionales</taxon>
        <taxon>Cellvibrionaceae</taxon>
        <taxon>Exilibacterium</taxon>
    </lineage>
</organism>
<dbReference type="SMART" id="SM00862">
    <property type="entry name" value="Trans_reg_C"/>
    <property type="match status" value="1"/>
</dbReference>
<dbReference type="SUPFAM" id="SSF46894">
    <property type="entry name" value="C-terminal effector domain of the bipartite response regulators"/>
    <property type="match status" value="1"/>
</dbReference>
<evidence type="ECO:0000313" key="11">
    <source>
        <dbReference type="Proteomes" id="UP000319732"/>
    </source>
</evidence>
<dbReference type="GO" id="GO:0005829">
    <property type="term" value="C:cytosol"/>
    <property type="evidence" value="ECO:0007669"/>
    <property type="project" value="TreeGrafter"/>
</dbReference>
<gene>
    <name evidence="10" type="primary">pdsR</name>
    <name evidence="10" type="ORF">FKG94_19825</name>
</gene>
<comment type="caution">
    <text evidence="10">The sequence shown here is derived from an EMBL/GenBank/DDBJ whole genome shotgun (WGS) entry which is preliminary data.</text>
</comment>
<dbReference type="GO" id="GO:0000156">
    <property type="term" value="F:phosphorelay response regulator activity"/>
    <property type="evidence" value="ECO:0007669"/>
    <property type="project" value="TreeGrafter"/>
</dbReference>
<feature type="modified residue" description="4-aspartylphosphate" evidence="6">
    <location>
        <position position="53"/>
    </location>
</feature>
<dbReference type="AlphaFoldDB" id="A0A545T1R8"/>
<dbReference type="PANTHER" id="PTHR48111:SF21">
    <property type="entry name" value="DNA-BINDING DUAL MASTER TRANSCRIPTIONAL REGULATOR RPAA"/>
    <property type="match status" value="1"/>
</dbReference>
<sequence>MGRQIAIVEDEISIARNYCDALSRHGYQVAHYSSRPEALAAFQQQLPELAIIDVGLGDEVEGGFDLCRELRSMAPELPIIFLTARDDEFDVISGLRLGADDYLTKDIGQVHMLARITALFRRVDALRQPATTSEQVVQRGKLALNLDRMSVHWDDNPIDLTVTELWIVHALARHPGHVKNRQQLMDAANVVLDDNTITSHIKRIRKKFTRFDPDFDAIQTAYGMGYRWVSND</sequence>
<evidence type="ECO:0000259" key="9">
    <source>
        <dbReference type="PROSITE" id="PS51755"/>
    </source>
</evidence>
<dbReference type="PROSITE" id="PS51755">
    <property type="entry name" value="OMPR_PHOB"/>
    <property type="match status" value="1"/>
</dbReference>
<keyword evidence="5" id="KW-0804">Transcription</keyword>
<dbReference type="CDD" id="cd17574">
    <property type="entry name" value="REC_OmpR"/>
    <property type="match status" value="1"/>
</dbReference>
<dbReference type="GO" id="GO:0000976">
    <property type="term" value="F:transcription cis-regulatory region binding"/>
    <property type="evidence" value="ECO:0007669"/>
    <property type="project" value="TreeGrafter"/>
</dbReference>
<protein>
    <submittedName>
        <fullName evidence="10">Proteobacterial dedicated sortase system response regulator</fullName>
    </submittedName>
</protein>
<dbReference type="InterPro" id="IPR011006">
    <property type="entry name" value="CheY-like_superfamily"/>
</dbReference>
<dbReference type="Pfam" id="PF00072">
    <property type="entry name" value="Response_reg"/>
    <property type="match status" value="1"/>
</dbReference>
<feature type="DNA-binding region" description="OmpR/PhoB-type" evidence="7">
    <location>
        <begin position="134"/>
        <end position="230"/>
    </location>
</feature>
<evidence type="ECO:0000256" key="5">
    <source>
        <dbReference type="ARBA" id="ARBA00023163"/>
    </source>
</evidence>
<dbReference type="PROSITE" id="PS50110">
    <property type="entry name" value="RESPONSE_REGULATORY"/>
    <property type="match status" value="1"/>
</dbReference>
<reference evidence="10 11" key="1">
    <citation type="submission" date="2019-06" db="EMBL/GenBank/DDBJ databases">
        <title>Whole genome sequence for Cellvibrionaceae sp. R142.</title>
        <authorList>
            <person name="Wang G."/>
        </authorList>
    </citation>
    <scope>NUCLEOTIDE SEQUENCE [LARGE SCALE GENOMIC DNA]</scope>
    <source>
        <strain evidence="10 11">R142</strain>
    </source>
</reference>